<dbReference type="NCBIfam" id="NF007797">
    <property type="entry name" value="PRK10502.1"/>
    <property type="match status" value="1"/>
</dbReference>
<evidence type="ECO:0000313" key="7">
    <source>
        <dbReference type="Proteomes" id="UP000309788"/>
    </source>
</evidence>
<name>A0A5R9KDS2_9BACT</name>
<sequence>MKAMQSLNEFSMPPGFRGRPGWYVQLWWIIQALFFKTSPQFMYGWRRFLMRLFGAKIGKGVILRPSVHTQFPWKVTIGDYSWIGDHAVLYSLGPITIGSNVVISQKSYLCTGSHDYLKNDFPIYSEPIHIENECWLATDVFVGPGVTIGRGTVVGARSSVFKSLPGNKICTGSPAKPVKDRLSRQETEKPVHKV</sequence>
<keyword evidence="5" id="KW-0472">Membrane</keyword>
<comment type="caution">
    <text evidence="6">The sequence shown here is derived from an EMBL/GenBank/DDBJ whole genome shotgun (WGS) entry which is preliminary data.</text>
</comment>
<dbReference type="InterPro" id="IPR011004">
    <property type="entry name" value="Trimer_LpxA-like_sf"/>
</dbReference>
<dbReference type="PANTHER" id="PTHR23416">
    <property type="entry name" value="SIALIC ACID SYNTHASE-RELATED"/>
    <property type="match status" value="1"/>
</dbReference>
<dbReference type="EMBL" id="VCEI01000021">
    <property type="protein sequence ID" value="TLU94282.1"/>
    <property type="molecule type" value="Genomic_DNA"/>
</dbReference>
<dbReference type="AlphaFoldDB" id="A0A5R9KDS2"/>
<keyword evidence="3" id="KW-0677">Repeat</keyword>
<evidence type="ECO:0000256" key="3">
    <source>
        <dbReference type="ARBA" id="ARBA00022737"/>
    </source>
</evidence>
<dbReference type="PANTHER" id="PTHR23416:SF23">
    <property type="entry name" value="ACETYLTRANSFERASE C18B11.09C-RELATED"/>
    <property type="match status" value="1"/>
</dbReference>
<dbReference type="CDD" id="cd05825">
    <property type="entry name" value="LbH_wcaF_like"/>
    <property type="match status" value="1"/>
</dbReference>
<dbReference type="Proteomes" id="UP000309788">
    <property type="component" value="Unassembled WGS sequence"/>
</dbReference>
<organism evidence="6 7">
    <name type="scientific">Dyadobacter sediminis</name>
    <dbReference type="NCBI Taxonomy" id="1493691"/>
    <lineage>
        <taxon>Bacteria</taxon>
        <taxon>Pseudomonadati</taxon>
        <taxon>Bacteroidota</taxon>
        <taxon>Cytophagia</taxon>
        <taxon>Cytophagales</taxon>
        <taxon>Spirosomataceae</taxon>
        <taxon>Dyadobacter</taxon>
    </lineage>
</organism>
<evidence type="ECO:0000256" key="5">
    <source>
        <dbReference type="SAM" id="Phobius"/>
    </source>
</evidence>
<keyword evidence="5" id="KW-0812">Transmembrane</keyword>
<dbReference type="PROSITE" id="PS00101">
    <property type="entry name" value="HEXAPEP_TRANSFERASES"/>
    <property type="match status" value="1"/>
</dbReference>
<evidence type="ECO:0000256" key="1">
    <source>
        <dbReference type="ARBA" id="ARBA00007274"/>
    </source>
</evidence>
<dbReference type="GO" id="GO:0005829">
    <property type="term" value="C:cytosol"/>
    <property type="evidence" value="ECO:0007669"/>
    <property type="project" value="TreeGrafter"/>
</dbReference>
<feature type="compositionally biased region" description="Basic and acidic residues" evidence="4">
    <location>
        <begin position="177"/>
        <end position="194"/>
    </location>
</feature>
<feature type="transmembrane region" description="Helical" evidence="5">
    <location>
        <begin position="20"/>
        <end position="37"/>
    </location>
</feature>
<dbReference type="InterPro" id="IPR018357">
    <property type="entry name" value="Hexapep_transf_CS"/>
</dbReference>
<dbReference type="Gene3D" id="2.160.10.10">
    <property type="entry name" value="Hexapeptide repeat proteins"/>
    <property type="match status" value="1"/>
</dbReference>
<dbReference type="GO" id="GO:0008374">
    <property type="term" value="F:O-acyltransferase activity"/>
    <property type="evidence" value="ECO:0007669"/>
    <property type="project" value="TreeGrafter"/>
</dbReference>
<feature type="region of interest" description="Disordered" evidence="4">
    <location>
        <begin position="173"/>
        <end position="194"/>
    </location>
</feature>
<reference evidence="6 7" key="1">
    <citation type="submission" date="2019-05" db="EMBL/GenBank/DDBJ databases">
        <authorList>
            <person name="Qu J.-H."/>
        </authorList>
    </citation>
    <scope>NUCLEOTIDE SEQUENCE [LARGE SCALE GENOMIC DNA]</scope>
    <source>
        <strain evidence="6 7">Z12</strain>
    </source>
</reference>
<evidence type="ECO:0000313" key="6">
    <source>
        <dbReference type="EMBL" id="TLU94282.1"/>
    </source>
</evidence>
<comment type="similarity">
    <text evidence="1">Belongs to the transferase hexapeptide repeat family.</text>
</comment>
<dbReference type="InterPro" id="IPR051159">
    <property type="entry name" value="Hexapeptide_acetyltransf"/>
</dbReference>
<keyword evidence="7" id="KW-1185">Reference proteome</keyword>
<gene>
    <name evidence="6" type="primary">wcaF</name>
    <name evidence="6" type="ORF">FEM55_08500</name>
</gene>
<dbReference type="SUPFAM" id="SSF51161">
    <property type="entry name" value="Trimeric LpxA-like enzymes"/>
    <property type="match status" value="1"/>
</dbReference>
<accession>A0A5R9KDS2</accession>
<evidence type="ECO:0000256" key="2">
    <source>
        <dbReference type="ARBA" id="ARBA00022679"/>
    </source>
</evidence>
<proteinExistence type="inferred from homology"/>
<protein>
    <submittedName>
        <fullName evidence="6">Colanic acid biosynthesis acetyltransferase WcaF</fullName>
    </submittedName>
</protein>
<keyword evidence="2 6" id="KW-0808">Transferase</keyword>
<keyword evidence="5" id="KW-1133">Transmembrane helix</keyword>
<dbReference type="OrthoDB" id="9814490at2"/>
<evidence type="ECO:0000256" key="4">
    <source>
        <dbReference type="SAM" id="MobiDB-lite"/>
    </source>
</evidence>